<keyword evidence="5" id="KW-1185">Reference proteome</keyword>
<accession>A0AAD7KWM0</accession>
<name>A0AAD7KWM0_QUISA</name>
<dbReference type="GO" id="GO:0050660">
    <property type="term" value="F:flavin adenine dinucleotide binding"/>
    <property type="evidence" value="ECO:0007669"/>
    <property type="project" value="InterPro"/>
</dbReference>
<dbReference type="Gene3D" id="3.40.462.20">
    <property type="match status" value="1"/>
</dbReference>
<dbReference type="EMBL" id="JARAOO010000013">
    <property type="protein sequence ID" value="KAJ7947409.1"/>
    <property type="molecule type" value="Genomic_DNA"/>
</dbReference>
<sequence length="354" mass="40573">MGEDLFWAIRGGGGASFGIIISWKIKLVRVPPVVTFTISRTLEEGATKLVHKWQYIADKLHEDLFIRVIIQNIGGQNGGNQKTVKAAFNSLFLGGIDKLIPLMNESFPELGLQAKDCIEMNWIQSVMCFSDHQKWDSLEVLLDRSTKYKRFFKGKSDFVKEPITEVGLEGIWRRILQEEIVYMIMDPFGGKMNEISDSDIPFPHRKGNIYNIQYMVQWEIDGAEATDRHVHWIRMLYKYMTPFVSKSPRTAYVNYRDLDLGTNKLSNTSYFEASAWGIKYFKGNFKKLAQIKAKADPENFFRNEQSIPLLSSSTINGLALGYGKTTLSSFFPSYYKRPIIASSFSFVSFSLPYM</sequence>
<evidence type="ECO:0000256" key="1">
    <source>
        <dbReference type="ARBA" id="ARBA00022630"/>
    </source>
</evidence>
<comment type="caution">
    <text evidence="4">The sequence shown here is derived from an EMBL/GenBank/DDBJ whole genome shotgun (WGS) entry which is preliminary data.</text>
</comment>
<dbReference type="InterPro" id="IPR016169">
    <property type="entry name" value="FAD-bd_PCMH_sub2"/>
</dbReference>
<evidence type="ECO:0000313" key="4">
    <source>
        <dbReference type="EMBL" id="KAJ7947409.1"/>
    </source>
</evidence>
<keyword evidence="1" id="KW-0285">Flavoprotein</keyword>
<proteinExistence type="predicted"/>
<evidence type="ECO:0000313" key="5">
    <source>
        <dbReference type="Proteomes" id="UP001163823"/>
    </source>
</evidence>
<evidence type="ECO:0000256" key="2">
    <source>
        <dbReference type="ARBA" id="ARBA00022827"/>
    </source>
</evidence>
<reference evidence="4" key="1">
    <citation type="journal article" date="2023" name="Science">
        <title>Elucidation of the pathway for biosynthesis of saponin adjuvants from the soapbark tree.</title>
        <authorList>
            <person name="Reed J."/>
            <person name="Orme A."/>
            <person name="El-Demerdash A."/>
            <person name="Owen C."/>
            <person name="Martin L.B.B."/>
            <person name="Misra R.C."/>
            <person name="Kikuchi S."/>
            <person name="Rejzek M."/>
            <person name="Martin A.C."/>
            <person name="Harkess A."/>
            <person name="Leebens-Mack J."/>
            <person name="Louveau T."/>
            <person name="Stephenson M.J."/>
            <person name="Osbourn A."/>
        </authorList>
    </citation>
    <scope>NUCLEOTIDE SEQUENCE</scope>
    <source>
        <strain evidence="4">S10</strain>
    </source>
</reference>
<evidence type="ECO:0000259" key="3">
    <source>
        <dbReference type="Pfam" id="PF08031"/>
    </source>
</evidence>
<protein>
    <submittedName>
        <fullName evidence="4">Tetrahydrocannabinolic acid synthase-like</fullName>
    </submittedName>
</protein>
<dbReference type="SUPFAM" id="SSF56176">
    <property type="entry name" value="FAD-binding/transporter-associated domain-like"/>
    <property type="match status" value="1"/>
</dbReference>
<gene>
    <name evidence="4" type="ORF">O6P43_032219</name>
</gene>
<dbReference type="InterPro" id="IPR036318">
    <property type="entry name" value="FAD-bd_PCMH-like_sf"/>
</dbReference>
<keyword evidence="2" id="KW-0274">FAD</keyword>
<organism evidence="4 5">
    <name type="scientific">Quillaja saponaria</name>
    <name type="common">Soap bark tree</name>
    <dbReference type="NCBI Taxonomy" id="32244"/>
    <lineage>
        <taxon>Eukaryota</taxon>
        <taxon>Viridiplantae</taxon>
        <taxon>Streptophyta</taxon>
        <taxon>Embryophyta</taxon>
        <taxon>Tracheophyta</taxon>
        <taxon>Spermatophyta</taxon>
        <taxon>Magnoliopsida</taxon>
        <taxon>eudicotyledons</taxon>
        <taxon>Gunneridae</taxon>
        <taxon>Pentapetalae</taxon>
        <taxon>rosids</taxon>
        <taxon>fabids</taxon>
        <taxon>Fabales</taxon>
        <taxon>Quillajaceae</taxon>
        <taxon>Quillaja</taxon>
    </lineage>
</organism>
<dbReference type="GO" id="GO:0016491">
    <property type="term" value="F:oxidoreductase activity"/>
    <property type="evidence" value="ECO:0007669"/>
    <property type="project" value="InterPro"/>
</dbReference>
<dbReference type="Proteomes" id="UP001163823">
    <property type="component" value="Chromosome 13"/>
</dbReference>
<dbReference type="AlphaFoldDB" id="A0AAD7KWM0"/>
<dbReference type="InterPro" id="IPR012951">
    <property type="entry name" value="BBE"/>
</dbReference>
<dbReference type="Pfam" id="PF08031">
    <property type="entry name" value="BBE"/>
    <property type="match status" value="1"/>
</dbReference>
<dbReference type="PANTHER" id="PTHR32448">
    <property type="entry name" value="OS08G0158400 PROTEIN"/>
    <property type="match status" value="1"/>
</dbReference>
<dbReference type="Gene3D" id="3.30.465.10">
    <property type="match status" value="1"/>
</dbReference>
<feature type="domain" description="Berberine/berberine-like" evidence="3">
    <location>
        <begin position="251"/>
        <end position="308"/>
    </location>
</feature>
<dbReference type="KEGG" id="qsa:O6P43_032219"/>